<gene>
    <name evidence="2" type="ORF">EYF80_045121</name>
</gene>
<feature type="region of interest" description="Disordered" evidence="1">
    <location>
        <begin position="1"/>
        <end position="24"/>
    </location>
</feature>
<name>A0A4Z2FWG9_9TELE</name>
<organism evidence="2 3">
    <name type="scientific">Liparis tanakae</name>
    <name type="common">Tanaka's snailfish</name>
    <dbReference type="NCBI Taxonomy" id="230148"/>
    <lineage>
        <taxon>Eukaryota</taxon>
        <taxon>Metazoa</taxon>
        <taxon>Chordata</taxon>
        <taxon>Craniata</taxon>
        <taxon>Vertebrata</taxon>
        <taxon>Euteleostomi</taxon>
        <taxon>Actinopterygii</taxon>
        <taxon>Neopterygii</taxon>
        <taxon>Teleostei</taxon>
        <taxon>Neoteleostei</taxon>
        <taxon>Acanthomorphata</taxon>
        <taxon>Eupercaria</taxon>
        <taxon>Perciformes</taxon>
        <taxon>Cottioidei</taxon>
        <taxon>Cottales</taxon>
        <taxon>Liparidae</taxon>
        <taxon>Liparis</taxon>
    </lineage>
</organism>
<proteinExistence type="predicted"/>
<protein>
    <submittedName>
        <fullName evidence="2">Uncharacterized protein</fullName>
    </submittedName>
</protein>
<sequence length="98" mass="10682">MINSQKDDQKMDGAPERQKGPRVPLWEATVGAQVENLSPAIIRELSPLYSSSFPLAPGLQDRTISVSWSGEGTGMLLILAKLRLMSLNVLFLVSGRTT</sequence>
<accession>A0A4Z2FWG9</accession>
<comment type="caution">
    <text evidence="2">The sequence shown here is derived from an EMBL/GenBank/DDBJ whole genome shotgun (WGS) entry which is preliminary data.</text>
</comment>
<keyword evidence="3" id="KW-1185">Reference proteome</keyword>
<dbReference type="EMBL" id="SRLO01000889">
    <property type="protein sequence ID" value="TNN44692.1"/>
    <property type="molecule type" value="Genomic_DNA"/>
</dbReference>
<dbReference type="AlphaFoldDB" id="A0A4Z2FWG9"/>
<feature type="compositionally biased region" description="Basic and acidic residues" evidence="1">
    <location>
        <begin position="1"/>
        <end position="19"/>
    </location>
</feature>
<dbReference type="Proteomes" id="UP000314294">
    <property type="component" value="Unassembled WGS sequence"/>
</dbReference>
<evidence type="ECO:0000313" key="2">
    <source>
        <dbReference type="EMBL" id="TNN44692.1"/>
    </source>
</evidence>
<evidence type="ECO:0000256" key="1">
    <source>
        <dbReference type="SAM" id="MobiDB-lite"/>
    </source>
</evidence>
<reference evidence="2 3" key="1">
    <citation type="submission" date="2019-03" db="EMBL/GenBank/DDBJ databases">
        <title>First draft genome of Liparis tanakae, snailfish: a comprehensive survey of snailfish specific genes.</title>
        <authorList>
            <person name="Kim W."/>
            <person name="Song I."/>
            <person name="Jeong J.-H."/>
            <person name="Kim D."/>
            <person name="Kim S."/>
            <person name="Ryu S."/>
            <person name="Song J.Y."/>
            <person name="Lee S.K."/>
        </authorList>
    </citation>
    <scope>NUCLEOTIDE SEQUENCE [LARGE SCALE GENOMIC DNA]</scope>
    <source>
        <tissue evidence="2">Muscle</tissue>
    </source>
</reference>
<evidence type="ECO:0000313" key="3">
    <source>
        <dbReference type="Proteomes" id="UP000314294"/>
    </source>
</evidence>